<keyword evidence="8" id="KW-1185">Reference proteome</keyword>
<keyword evidence="1" id="KW-0547">Nucleotide-binding</keyword>
<feature type="active site" description="Tele-AMP-histidine intermediate" evidence="2">
    <location>
        <position position="232"/>
    </location>
</feature>
<dbReference type="GO" id="GO:0003824">
    <property type="term" value="F:catalytic activity"/>
    <property type="evidence" value="ECO:0007669"/>
    <property type="project" value="InterPro"/>
</dbReference>
<dbReference type="Pfam" id="PF01230">
    <property type="entry name" value="HIT"/>
    <property type="match status" value="1"/>
</dbReference>
<dbReference type="PANTHER" id="PTHR42997:SF1">
    <property type="entry name" value="AP-4-A PHOSPHORYLASE"/>
    <property type="match status" value="1"/>
</dbReference>
<dbReference type="PANTHER" id="PTHR42997">
    <property type="entry name" value="HIT FAMILY HYDROLASE"/>
    <property type="match status" value="1"/>
</dbReference>
<dbReference type="GO" id="GO:0000166">
    <property type="term" value="F:nucleotide binding"/>
    <property type="evidence" value="ECO:0007669"/>
    <property type="project" value="UniProtKB-KW"/>
</dbReference>
<evidence type="ECO:0000256" key="4">
    <source>
        <dbReference type="PROSITE-ProRule" id="PRU00464"/>
    </source>
</evidence>
<evidence type="ECO:0000256" key="1">
    <source>
        <dbReference type="ARBA" id="ARBA00022741"/>
    </source>
</evidence>
<feature type="compositionally biased region" description="Basic residues" evidence="5">
    <location>
        <begin position="19"/>
        <end position="34"/>
    </location>
</feature>
<evidence type="ECO:0000256" key="5">
    <source>
        <dbReference type="SAM" id="MobiDB-lite"/>
    </source>
</evidence>
<reference evidence="7 8" key="1">
    <citation type="journal article" date="2008" name="J. Biotechnol.">
        <title>The lifestyle of Corynebacterium urealyticum derived from its complete genome sequence established by pyrosequencing.</title>
        <authorList>
            <person name="Tauch A."/>
            <person name="Trost E."/>
            <person name="Tilker A."/>
            <person name="Ludewig U."/>
            <person name="Schneiker S."/>
            <person name="Goesmann A."/>
            <person name="Arnold W."/>
            <person name="Bekel T."/>
            <person name="Brinkrolf K."/>
            <person name="Brune I."/>
            <person name="Goetker S."/>
            <person name="Kalinowski J."/>
            <person name="Kamp P.-B."/>
            <person name="Lobo F.P."/>
            <person name="Viehoever P."/>
            <person name="Weisshaar B."/>
            <person name="Soriano F."/>
            <person name="Droege M."/>
            <person name="Puehler A."/>
        </authorList>
    </citation>
    <scope>NUCLEOTIDE SEQUENCE [LARGE SCALE GENOMIC DNA]</scope>
    <source>
        <strain evidence="8">ATCC 43042 / DSM 7109</strain>
    </source>
</reference>
<name>B1VDI8_CORU7</name>
<feature type="binding site" evidence="3">
    <location>
        <position position="162"/>
    </location>
    <ligand>
        <name>substrate</name>
    </ligand>
</feature>
<dbReference type="InterPro" id="IPR011146">
    <property type="entry name" value="HIT-like"/>
</dbReference>
<dbReference type="STRING" id="504474.cu0926"/>
<dbReference type="InterPro" id="IPR036265">
    <property type="entry name" value="HIT-like_sf"/>
</dbReference>
<dbReference type="InterPro" id="IPR039383">
    <property type="entry name" value="FHIT"/>
</dbReference>
<dbReference type="SUPFAM" id="SSF54197">
    <property type="entry name" value="HIT-like"/>
    <property type="match status" value="1"/>
</dbReference>
<dbReference type="HOGENOM" id="CLU_056776_1_0_11"/>
<gene>
    <name evidence="7" type="ordered locus">cu0926</name>
</gene>
<feature type="region of interest" description="Disordered" evidence="5">
    <location>
        <begin position="1"/>
        <end position="97"/>
    </location>
</feature>
<feature type="short sequence motif" description="Histidine triad motif" evidence="4">
    <location>
        <begin position="230"/>
        <end position="234"/>
    </location>
</feature>
<evidence type="ECO:0000256" key="2">
    <source>
        <dbReference type="PIRSR" id="PIRSR639383-1"/>
    </source>
</evidence>
<evidence type="ECO:0000313" key="7">
    <source>
        <dbReference type="EMBL" id="CAQ04886.1"/>
    </source>
</evidence>
<organism evidence="7 8">
    <name type="scientific">Corynebacterium urealyticum (strain ATCC 43042 / DSM 7109)</name>
    <dbReference type="NCBI Taxonomy" id="504474"/>
    <lineage>
        <taxon>Bacteria</taxon>
        <taxon>Bacillati</taxon>
        <taxon>Actinomycetota</taxon>
        <taxon>Actinomycetes</taxon>
        <taxon>Mycobacteriales</taxon>
        <taxon>Corynebacteriaceae</taxon>
        <taxon>Corynebacterium</taxon>
    </lineage>
</organism>
<dbReference type="InterPro" id="IPR052908">
    <property type="entry name" value="AP-4-A_phosphorylase"/>
</dbReference>
<dbReference type="Gene3D" id="3.30.428.10">
    <property type="entry name" value="HIT-like"/>
    <property type="match status" value="1"/>
</dbReference>
<feature type="binding site" evidence="3">
    <location>
        <begin position="224"/>
        <end position="227"/>
    </location>
    <ligand>
        <name>substrate</name>
    </ligand>
</feature>
<feature type="region of interest" description="Disordered" evidence="5">
    <location>
        <begin position="114"/>
        <end position="140"/>
    </location>
</feature>
<dbReference type="AlphaFoldDB" id="B1VDI8"/>
<proteinExistence type="predicted"/>
<feature type="domain" description="HIT" evidence="6">
    <location>
        <begin position="136"/>
        <end position="245"/>
    </location>
</feature>
<dbReference type="eggNOG" id="COG0537">
    <property type="taxonomic scope" value="Bacteria"/>
</dbReference>
<dbReference type="EMBL" id="AM942444">
    <property type="protein sequence ID" value="CAQ04886.1"/>
    <property type="molecule type" value="Genomic_DNA"/>
</dbReference>
<evidence type="ECO:0000313" key="8">
    <source>
        <dbReference type="Proteomes" id="UP000001727"/>
    </source>
</evidence>
<evidence type="ECO:0000259" key="6">
    <source>
        <dbReference type="PROSITE" id="PS51084"/>
    </source>
</evidence>
<dbReference type="KEGG" id="cur:cu0926"/>
<dbReference type="Proteomes" id="UP000001727">
    <property type="component" value="Chromosome"/>
</dbReference>
<evidence type="ECO:0000256" key="3">
    <source>
        <dbReference type="PIRSR" id="PIRSR639383-2"/>
    </source>
</evidence>
<accession>B1VDI8</accession>
<sequence>MRRQPRRLRSGSASVAMSSRRRNSSRRSWAKHRPATATTGRGVKIVSCDPDQVPAGRWSSEQGTAEPAAAELSTPGPSEDKDRVVDTGVGSQPELSGGLDRLWAPYRSAYLADRPKKSAQEGAGGPEGGEKKPEDPFLDLPNLSDEDALIVARGEEVFCVLNLFPYNPGHMMVIPYRQVANYEDLTMSELIEMATFTQHAIKTLRFVSGPDAINVGMNLGRPSGGSVPTHLHQHIVPRWTGDTSFMTVIAGAKVLPQTLRDTRALLSRAWRELEDQK</sequence>
<dbReference type="CDD" id="cd01275">
    <property type="entry name" value="FHIT"/>
    <property type="match status" value="1"/>
</dbReference>
<protein>
    <recommendedName>
        <fullName evidence="6">HIT domain-containing protein</fullName>
    </recommendedName>
</protein>
<feature type="binding site" evidence="3">
    <location>
        <position position="234"/>
    </location>
    <ligand>
        <name>substrate</name>
    </ligand>
</feature>
<dbReference type="PROSITE" id="PS51084">
    <property type="entry name" value="HIT_2"/>
    <property type="match status" value="1"/>
</dbReference>